<sequence>MLGILGGTFDPIHSGHILPAEQAANLLGISKVLLMPCHIPPHRETPEVTASQRLEMVRLACENHPLFEADDTELKRNSASYTVETLSQLKQKYPAKTLCFFMGMDSLNQFTQWFRWQDILDLAHLVVCARPGYQQDVPPVIQKRIITNTEQARAAFAQHNHGRIYIAEVSPVDCAATNIRQQLASGQAPFTLLDNAVAEYIQQHRLYQNRE</sequence>
<evidence type="ECO:0000313" key="13">
    <source>
        <dbReference type="EMBL" id="MBC3764561.1"/>
    </source>
</evidence>
<dbReference type="InterPro" id="IPR004821">
    <property type="entry name" value="Cyt_trans-like"/>
</dbReference>
<dbReference type="CDD" id="cd02165">
    <property type="entry name" value="NMNAT"/>
    <property type="match status" value="1"/>
</dbReference>
<dbReference type="Proteomes" id="UP000601768">
    <property type="component" value="Unassembled WGS sequence"/>
</dbReference>
<evidence type="ECO:0000256" key="6">
    <source>
        <dbReference type="ARBA" id="ARBA00022695"/>
    </source>
</evidence>
<gene>
    <name evidence="11 13" type="primary">nadD</name>
    <name evidence="13" type="ORF">H8B19_01640</name>
</gene>
<evidence type="ECO:0000256" key="4">
    <source>
        <dbReference type="ARBA" id="ARBA00022642"/>
    </source>
</evidence>
<feature type="domain" description="Cytidyltransferase-like" evidence="12">
    <location>
        <begin position="4"/>
        <end position="181"/>
    </location>
</feature>
<dbReference type="InterPro" id="IPR014729">
    <property type="entry name" value="Rossmann-like_a/b/a_fold"/>
</dbReference>
<dbReference type="Gene3D" id="3.40.50.620">
    <property type="entry name" value="HUPs"/>
    <property type="match status" value="1"/>
</dbReference>
<dbReference type="RefSeq" id="WP_186505028.1">
    <property type="nucleotide sequence ID" value="NZ_JACNEP010000001.1"/>
</dbReference>
<evidence type="ECO:0000256" key="7">
    <source>
        <dbReference type="ARBA" id="ARBA00022741"/>
    </source>
</evidence>
<dbReference type="GO" id="GO:0005524">
    <property type="term" value="F:ATP binding"/>
    <property type="evidence" value="ECO:0007669"/>
    <property type="project" value="UniProtKB-KW"/>
</dbReference>
<dbReference type="GO" id="GO:0004515">
    <property type="term" value="F:nicotinate-nucleotide adenylyltransferase activity"/>
    <property type="evidence" value="ECO:0007669"/>
    <property type="project" value="UniProtKB-UniRule"/>
</dbReference>
<evidence type="ECO:0000256" key="8">
    <source>
        <dbReference type="ARBA" id="ARBA00022840"/>
    </source>
</evidence>
<evidence type="ECO:0000256" key="5">
    <source>
        <dbReference type="ARBA" id="ARBA00022679"/>
    </source>
</evidence>
<dbReference type="PANTHER" id="PTHR39321">
    <property type="entry name" value="NICOTINATE-NUCLEOTIDE ADENYLYLTRANSFERASE-RELATED"/>
    <property type="match status" value="1"/>
</dbReference>
<comment type="similarity">
    <text evidence="3 11">Belongs to the NadD family.</text>
</comment>
<evidence type="ECO:0000259" key="12">
    <source>
        <dbReference type="Pfam" id="PF01467"/>
    </source>
</evidence>
<keyword evidence="6 11" id="KW-0548">Nucleotidyltransferase</keyword>
<evidence type="ECO:0000313" key="14">
    <source>
        <dbReference type="Proteomes" id="UP000601768"/>
    </source>
</evidence>
<comment type="catalytic activity">
    <reaction evidence="10 11">
        <text>nicotinate beta-D-ribonucleotide + ATP + H(+) = deamido-NAD(+) + diphosphate</text>
        <dbReference type="Rhea" id="RHEA:22860"/>
        <dbReference type="ChEBI" id="CHEBI:15378"/>
        <dbReference type="ChEBI" id="CHEBI:30616"/>
        <dbReference type="ChEBI" id="CHEBI:33019"/>
        <dbReference type="ChEBI" id="CHEBI:57502"/>
        <dbReference type="ChEBI" id="CHEBI:58437"/>
        <dbReference type="EC" id="2.7.7.18"/>
    </reaction>
</comment>
<dbReference type="SUPFAM" id="SSF52374">
    <property type="entry name" value="Nucleotidylyl transferase"/>
    <property type="match status" value="1"/>
</dbReference>
<evidence type="ECO:0000256" key="11">
    <source>
        <dbReference type="HAMAP-Rule" id="MF_00244"/>
    </source>
</evidence>
<comment type="function">
    <text evidence="1 11">Catalyzes the reversible adenylation of nicotinate mononucleotide (NaMN) to nicotinic acid adenine dinucleotide (NaAD).</text>
</comment>
<keyword evidence="14" id="KW-1185">Reference proteome</keyword>
<dbReference type="InterPro" id="IPR005248">
    <property type="entry name" value="NadD/NMNAT"/>
</dbReference>
<keyword evidence="4 11" id="KW-0662">Pyridine nucleotide biosynthesis</keyword>
<reference evidence="13" key="2">
    <citation type="submission" date="2020-08" db="EMBL/GenBank/DDBJ databases">
        <authorList>
            <person name="Lai Q."/>
        </authorList>
    </citation>
    <scope>NUCLEOTIDE SEQUENCE</scope>
    <source>
        <strain evidence="13">S27-2</strain>
    </source>
</reference>
<dbReference type="NCBIfam" id="NF000840">
    <property type="entry name" value="PRK00071.1-3"/>
    <property type="match status" value="1"/>
</dbReference>
<dbReference type="FunFam" id="3.40.50.620:FF:000039">
    <property type="entry name" value="Probable nicotinate-nucleotide adenylyltransferase"/>
    <property type="match status" value="1"/>
</dbReference>
<organism evidence="13 14">
    <name type="scientific">Neptunicella marina</name>
    <dbReference type="NCBI Taxonomy" id="2125989"/>
    <lineage>
        <taxon>Bacteria</taxon>
        <taxon>Pseudomonadati</taxon>
        <taxon>Pseudomonadota</taxon>
        <taxon>Gammaproteobacteria</taxon>
        <taxon>Alteromonadales</taxon>
        <taxon>Alteromonadaceae</taxon>
        <taxon>Neptunicella</taxon>
    </lineage>
</organism>
<evidence type="ECO:0000256" key="2">
    <source>
        <dbReference type="ARBA" id="ARBA00005019"/>
    </source>
</evidence>
<dbReference type="AlphaFoldDB" id="A0A8J6IS31"/>
<dbReference type="NCBIfam" id="TIGR00482">
    <property type="entry name" value="nicotinate (nicotinamide) nucleotide adenylyltransferase"/>
    <property type="match status" value="1"/>
</dbReference>
<dbReference type="NCBIfam" id="TIGR00125">
    <property type="entry name" value="cyt_tran_rel"/>
    <property type="match status" value="1"/>
</dbReference>
<name>A0A8J6IS31_9ALTE</name>
<dbReference type="EMBL" id="JACNEP010000001">
    <property type="protein sequence ID" value="MBC3764561.1"/>
    <property type="molecule type" value="Genomic_DNA"/>
</dbReference>
<comment type="caution">
    <text evidence="13">The sequence shown here is derived from an EMBL/GenBank/DDBJ whole genome shotgun (WGS) entry which is preliminary data.</text>
</comment>
<accession>A0A8J6IS31</accession>
<dbReference type="GO" id="GO:0009435">
    <property type="term" value="P:NAD+ biosynthetic process"/>
    <property type="evidence" value="ECO:0007669"/>
    <property type="project" value="UniProtKB-UniRule"/>
</dbReference>
<keyword evidence="8 11" id="KW-0067">ATP-binding</keyword>
<evidence type="ECO:0000256" key="3">
    <source>
        <dbReference type="ARBA" id="ARBA00009014"/>
    </source>
</evidence>
<evidence type="ECO:0000256" key="1">
    <source>
        <dbReference type="ARBA" id="ARBA00002324"/>
    </source>
</evidence>
<dbReference type="Pfam" id="PF01467">
    <property type="entry name" value="CTP_transf_like"/>
    <property type="match status" value="1"/>
</dbReference>
<dbReference type="PANTHER" id="PTHR39321:SF3">
    <property type="entry name" value="PHOSPHOPANTETHEINE ADENYLYLTRANSFERASE"/>
    <property type="match status" value="1"/>
</dbReference>
<dbReference type="HAMAP" id="MF_00244">
    <property type="entry name" value="NaMN_adenylyltr"/>
    <property type="match status" value="1"/>
</dbReference>
<dbReference type="EC" id="2.7.7.18" evidence="11"/>
<reference evidence="13" key="1">
    <citation type="journal article" date="2018" name="Int. J. Syst. Evol. Microbiol.">
        <title>Neptunicella marina gen. nov., sp. nov., isolated from surface seawater.</title>
        <authorList>
            <person name="Liu X."/>
            <person name="Lai Q."/>
            <person name="Du Y."/>
            <person name="Zhang X."/>
            <person name="Liu Z."/>
            <person name="Sun F."/>
            <person name="Shao Z."/>
        </authorList>
    </citation>
    <scope>NUCLEOTIDE SEQUENCE</scope>
    <source>
        <strain evidence="13">S27-2</strain>
    </source>
</reference>
<evidence type="ECO:0000256" key="10">
    <source>
        <dbReference type="ARBA" id="ARBA00048721"/>
    </source>
</evidence>
<comment type="pathway">
    <text evidence="2 11">Cofactor biosynthesis; NAD(+) biosynthesis; deamido-NAD(+) from nicotinate D-ribonucleotide: step 1/1.</text>
</comment>
<proteinExistence type="inferred from homology"/>
<dbReference type="UniPathway" id="UPA00253">
    <property type="reaction ID" value="UER00332"/>
</dbReference>
<dbReference type="NCBIfam" id="NF000839">
    <property type="entry name" value="PRK00071.1-1"/>
    <property type="match status" value="1"/>
</dbReference>
<protein>
    <recommendedName>
        <fullName evidence="11">Probable nicotinate-nucleotide adenylyltransferase</fullName>
        <ecNumber evidence="11">2.7.7.18</ecNumber>
    </recommendedName>
    <alternativeName>
        <fullName evidence="11">Deamido-NAD(+) diphosphorylase</fullName>
    </alternativeName>
    <alternativeName>
        <fullName evidence="11">Deamido-NAD(+) pyrophosphorylase</fullName>
    </alternativeName>
    <alternativeName>
        <fullName evidence="11">Nicotinate mononucleotide adenylyltransferase</fullName>
        <shortName evidence="11">NaMN adenylyltransferase</shortName>
    </alternativeName>
</protein>
<keyword evidence="9 11" id="KW-0520">NAD</keyword>
<evidence type="ECO:0000256" key="9">
    <source>
        <dbReference type="ARBA" id="ARBA00023027"/>
    </source>
</evidence>
<keyword evidence="5 11" id="KW-0808">Transferase</keyword>
<keyword evidence="7 11" id="KW-0547">Nucleotide-binding</keyword>